<evidence type="ECO:0000313" key="4">
    <source>
        <dbReference type="Proteomes" id="UP000002735"/>
    </source>
</evidence>
<dbReference type="EMBL" id="CP001655">
    <property type="protein sequence ID" value="ACT08466.1"/>
    <property type="molecule type" value="Genomic_DNA"/>
</dbReference>
<dbReference type="OrthoDB" id="9806180at2"/>
<evidence type="ECO:0000313" key="3">
    <source>
        <dbReference type="EMBL" id="ACT08466.1"/>
    </source>
</evidence>
<feature type="domain" description="Alpha/beta hydrolase fold-3" evidence="2">
    <location>
        <begin position="71"/>
        <end position="266"/>
    </location>
</feature>
<name>C6CLG3_DICC1</name>
<protein>
    <submittedName>
        <fullName evidence="3">Alpha/beta hydrolase fold-3 domain protein</fullName>
    </submittedName>
</protein>
<accession>C6CLG3</accession>
<dbReference type="GO" id="GO:0016787">
    <property type="term" value="F:hydrolase activity"/>
    <property type="evidence" value="ECO:0007669"/>
    <property type="project" value="UniProtKB-KW"/>
</dbReference>
<gene>
    <name evidence="3" type="ordered locus">Dd1591_3658</name>
</gene>
<dbReference type="STRING" id="561229.Dd1591_3658"/>
<organism evidence="3 4">
    <name type="scientific">Dickeya chrysanthemi (strain Ech1591)</name>
    <name type="common">Dickeya zeae (strain Ech1591)</name>
    <dbReference type="NCBI Taxonomy" id="561229"/>
    <lineage>
        <taxon>Bacteria</taxon>
        <taxon>Pseudomonadati</taxon>
        <taxon>Pseudomonadota</taxon>
        <taxon>Gammaproteobacteria</taxon>
        <taxon>Enterobacterales</taxon>
        <taxon>Pectobacteriaceae</taxon>
        <taxon>Dickeya</taxon>
    </lineage>
</organism>
<proteinExistence type="predicted"/>
<evidence type="ECO:0000256" key="1">
    <source>
        <dbReference type="ARBA" id="ARBA00022801"/>
    </source>
</evidence>
<dbReference type="KEGG" id="dze:Dd1591_3658"/>
<dbReference type="InterPro" id="IPR013094">
    <property type="entry name" value="AB_hydrolase_3"/>
</dbReference>
<dbReference type="Gene3D" id="3.40.50.1820">
    <property type="entry name" value="alpha/beta hydrolase"/>
    <property type="match status" value="1"/>
</dbReference>
<dbReference type="Pfam" id="PF07859">
    <property type="entry name" value="Abhydrolase_3"/>
    <property type="match status" value="1"/>
</dbReference>
<sequence>MEKLPLAPDFANLLTARKLMMGRSPLADADFGRQRVARWIANMSAPLTGEIHDTSPVRTFIPAIIRTPEPIFYLHGGGLVYYSTEVFSPFLAMLSQITGRIVHAFDYPKAPETPMLEIVGHLEQHLAVRLNQVDKPPCVMGDSVGGLLALYFATQVFNGAFSSLHLLYPVLASHHRFTSFEQYGEGYLLDASMLRWFAGHWLSWCQQLGFDPLSADFAFARLPPVTLHTAGYDVLSDEGCAFARQAHLAGASLTHCHHVALPHDFCLYAGKLPSARLAVQQIAEALLRPADSSI</sequence>
<dbReference type="eggNOG" id="COG0657">
    <property type="taxonomic scope" value="Bacteria"/>
</dbReference>
<dbReference type="InterPro" id="IPR029058">
    <property type="entry name" value="AB_hydrolase_fold"/>
</dbReference>
<dbReference type="Proteomes" id="UP000002735">
    <property type="component" value="Chromosome"/>
</dbReference>
<evidence type="ECO:0000259" key="2">
    <source>
        <dbReference type="Pfam" id="PF07859"/>
    </source>
</evidence>
<dbReference type="InterPro" id="IPR050300">
    <property type="entry name" value="GDXG_lipolytic_enzyme"/>
</dbReference>
<dbReference type="SUPFAM" id="SSF53474">
    <property type="entry name" value="alpha/beta-Hydrolases"/>
    <property type="match status" value="1"/>
</dbReference>
<dbReference type="AlphaFoldDB" id="C6CLG3"/>
<dbReference type="PANTHER" id="PTHR48081:SF8">
    <property type="entry name" value="ALPHA_BETA HYDROLASE FOLD-3 DOMAIN-CONTAINING PROTEIN-RELATED"/>
    <property type="match status" value="1"/>
</dbReference>
<reference evidence="3 4" key="1">
    <citation type="submission" date="2009-06" db="EMBL/GenBank/DDBJ databases">
        <title>Complete sequence of Dickeya zeae Ech1591.</title>
        <authorList>
            <consortium name="US DOE Joint Genome Institute"/>
            <person name="Lucas S."/>
            <person name="Copeland A."/>
            <person name="Lapidus A."/>
            <person name="Glavina del Rio T."/>
            <person name="Tice H."/>
            <person name="Bruce D."/>
            <person name="Goodwin L."/>
            <person name="Pitluck S."/>
            <person name="Chertkov O."/>
            <person name="Brettin T."/>
            <person name="Detter J.C."/>
            <person name="Han C."/>
            <person name="Larimer F."/>
            <person name="Land M."/>
            <person name="Hauser L."/>
            <person name="Kyrpides N."/>
            <person name="Ovchinnikova G."/>
            <person name="Balakrishnan V."/>
            <person name="Glasner J."/>
            <person name="Perna N.T."/>
        </authorList>
    </citation>
    <scope>NUCLEOTIDE SEQUENCE [LARGE SCALE GENOMIC DNA]</scope>
    <source>
        <strain evidence="3 4">Ech1591</strain>
    </source>
</reference>
<dbReference type="GeneID" id="45081697"/>
<dbReference type="HOGENOM" id="CLU_945722_0_0_6"/>
<keyword evidence="1 3" id="KW-0378">Hydrolase</keyword>
<dbReference type="PANTHER" id="PTHR48081">
    <property type="entry name" value="AB HYDROLASE SUPERFAMILY PROTEIN C4A8.06C"/>
    <property type="match status" value="1"/>
</dbReference>
<dbReference type="RefSeq" id="WP_015847981.1">
    <property type="nucleotide sequence ID" value="NC_012912.1"/>
</dbReference>